<dbReference type="Pfam" id="PF03009">
    <property type="entry name" value="GDPD"/>
    <property type="match status" value="1"/>
</dbReference>
<gene>
    <name evidence="2" type="ORF">AKJ08_0593</name>
</gene>
<dbReference type="SUPFAM" id="SSF51695">
    <property type="entry name" value="PLC-like phosphodiesterases"/>
    <property type="match status" value="1"/>
</dbReference>
<sequence length="266" mass="29468">MHPYLRGLRPTLHISHRGGAALAPENTLVAFRQAIDRYSTAMLELDVQGTADGELVVFHDDTLDRCTEAKGPVAERTLAELRALDAGYRFTIDGGATFPWRGRGVRIPTLREVIEDFPGTKLHVELKPDRPEVEPAFASLVRGEPGRFCVGSEHDRVAHRLSAALPDACLFYPRIALTELVTALRLGIAPPRDDRFLVIDMPLSYDGVRLVSRDLLEKAAALGKWVNVWTVDDPEEMRRLVDEGVGGIMSDRPDLLREVLDEAEAG</sequence>
<dbReference type="PANTHER" id="PTHR46211:SF14">
    <property type="entry name" value="GLYCEROPHOSPHODIESTER PHOSPHODIESTERASE"/>
    <property type="match status" value="1"/>
</dbReference>
<dbReference type="STRING" id="1391653.AKJ08_0593"/>
<proteinExistence type="predicted"/>
<dbReference type="PATRIC" id="fig|1391653.3.peg.611"/>
<dbReference type="GO" id="GO:0008081">
    <property type="term" value="F:phosphoric diester hydrolase activity"/>
    <property type="evidence" value="ECO:0007669"/>
    <property type="project" value="InterPro"/>
</dbReference>
<evidence type="ECO:0000313" key="2">
    <source>
        <dbReference type="EMBL" id="AKU90206.1"/>
    </source>
</evidence>
<dbReference type="InterPro" id="IPR017946">
    <property type="entry name" value="PLC-like_Pdiesterase_TIM-brl"/>
</dbReference>
<accession>A0A0K1P9W7</accession>
<dbReference type="GO" id="GO:0006629">
    <property type="term" value="P:lipid metabolic process"/>
    <property type="evidence" value="ECO:0007669"/>
    <property type="project" value="InterPro"/>
</dbReference>
<reference evidence="2 3" key="1">
    <citation type="submission" date="2015-08" db="EMBL/GenBank/DDBJ databases">
        <authorList>
            <person name="Babu N.S."/>
            <person name="Beckwith C.J."/>
            <person name="Beseler K.G."/>
            <person name="Brison A."/>
            <person name="Carone J.V."/>
            <person name="Caskin T.P."/>
            <person name="Diamond M."/>
            <person name="Durham M.E."/>
            <person name="Foxe J.M."/>
            <person name="Go M."/>
            <person name="Henderson B.A."/>
            <person name="Jones I.B."/>
            <person name="McGettigan J.A."/>
            <person name="Micheletti S.J."/>
            <person name="Nasrallah M.E."/>
            <person name="Ortiz D."/>
            <person name="Piller C.R."/>
            <person name="Privatt S.R."/>
            <person name="Schneider S.L."/>
            <person name="Sharp S."/>
            <person name="Smith T.C."/>
            <person name="Stanton J.D."/>
            <person name="Ullery H.E."/>
            <person name="Wilson R.J."/>
            <person name="Serrano M.G."/>
            <person name="Buck G."/>
            <person name="Lee V."/>
            <person name="Wang Y."/>
            <person name="Carvalho R."/>
            <person name="Voegtly L."/>
            <person name="Shi R."/>
            <person name="Duckworth R."/>
            <person name="Johnson A."/>
            <person name="Loviza R."/>
            <person name="Walstead R."/>
            <person name="Shah Z."/>
            <person name="Kiflezghi M."/>
            <person name="Wade K."/>
            <person name="Ball S.L."/>
            <person name="Bradley K.W."/>
            <person name="Asai D.J."/>
            <person name="Bowman C.A."/>
            <person name="Russell D.A."/>
            <person name="Pope W.H."/>
            <person name="Jacobs-Sera D."/>
            <person name="Hendrix R.W."/>
            <person name="Hatfull G.F."/>
        </authorList>
    </citation>
    <scope>NUCLEOTIDE SEQUENCE [LARGE SCALE GENOMIC DNA]</scope>
    <source>
        <strain evidence="2 3">DSM 27710</strain>
    </source>
</reference>
<keyword evidence="3" id="KW-1185">Reference proteome</keyword>
<dbReference type="PANTHER" id="PTHR46211">
    <property type="entry name" value="GLYCEROPHOSPHORYL DIESTER PHOSPHODIESTERASE"/>
    <property type="match status" value="1"/>
</dbReference>
<protein>
    <submittedName>
        <fullName evidence="2">Glycerophosphoryl diester phosphodiesterase</fullName>
    </submittedName>
</protein>
<dbReference type="AlphaFoldDB" id="A0A0K1P9W7"/>
<dbReference type="KEGG" id="vin:AKJ08_0593"/>
<dbReference type="EMBL" id="CP012332">
    <property type="protein sequence ID" value="AKU90206.1"/>
    <property type="molecule type" value="Genomic_DNA"/>
</dbReference>
<name>A0A0K1P9W7_9BACT</name>
<dbReference type="Gene3D" id="3.20.20.190">
    <property type="entry name" value="Phosphatidylinositol (PI) phosphodiesterase"/>
    <property type="match status" value="1"/>
</dbReference>
<evidence type="ECO:0000313" key="3">
    <source>
        <dbReference type="Proteomes" id="UP000055590"/>
    </source>
</evidence>
<dbReference type="Proteomes" id="UP000055590">
    <property type="component" value="Chromosome"/>
</dbReference>
<dbReference type="RefSeq" id="WP_205624764.1">
    <property type="nucleotide sequence ID" value="NZ_CP012332.1"/>
</dbReference>
<dbReference type="CDD" id="cd08561">
    <property type="entry name" value="GDPD_cytoplasmic_ScUgpQ2_like"/>
    <property type="match status" value="1"/>
</dbReference>
<dbReference type="PROSITE" id="PS51704">
    <property type="entry name" value="GP_PDE"/>
    <property type="match status" value="1"/>
</dbReference>
<feature type="domain" description="GP-PDE" evidence="1">
    <location>
        <begin position="11"/>
        <end position="260"/>
    </location>
</feature>
<organism evidence="2 3">
    <name type="scientific">Vulgatibacter incomptus</name>
    <dbReference type="NCBI Taxonomy" id="1391653"/>
    <lineage>
        <taxon>Bacteria</taxon>
        <taxon>Pseudomonadati</taxon>
        <taxon>Myxococcota</taxon>
        <taxon>Myxococcia</taxon>
        <taxon>Myxococcales</taxon>
        <taxon>Cystobacterineae</taxon>
        <taxon>Vulgatibacteraceae</taxon>
        <taxon>Vulgatibacter</taxon>
    </lineage>
</organism>
<dbReference type="InterPro" id="IPR030395">
    <property type="entry name" value="GP_PDE_dom"/>
</dbReference>
<evidence type="ECO:0000259" key="1">
    <source>
        <dbReference type="PROSITE" id="PS51704"/>
    </source>
</evidence>